<dbReference type="Pfam" id="PF08241">
    <property type="entry name" value="Methyltransf_11"/>
    <property type="match status" value="1"/>
</dbReference>
<proteinExistence type="predicted"/>
<dbReference type="InterPro" id="IPR050602">
    <property type="entry name" value="Malonyl-ACP_OMT"/>
</dbReference>
<dbReference type="Proteomes" id="UP000094527">
    <property type="component" value="Unassembled WGS sequence"/>
</dbReference>
<dbReference type="OrthoDB" id="16816at2759"/>
<evidence type="ECO:0000256" key="1">
    <source>
        <dbReference type="ARBA" id="ARBA00022603"/>
    </source>
</evidence>
<gene>
    <name evidence="7" type="ORF">Ocin01_14567</name>
</gene>
<dbReference type="PANTHER" id="PTHR13090">
    <property type="entry name" value="ARGININE-HYDROXYLASE NDUFAF5, MITOCHONDRIAL"/>
    <property type="match status" value="1"/>
</dbReference>
<evidence type="ECO:0000256" key="2">
    <source>
        <dbReference type="ARBA" id="ARBA00022679"/>
    </source>
</evidence>
<evidence type="ECO:0000259" key="6">
    <source>
        <dbReference type="Pfam" id="PF08241"/>
    </source>
</evidence>
<reference evidence="7 8" key="1">
    <citation type="journal article" date="2016" name="Genome Biol. Evol.">
        <title>Gene Family Evolution Reflects Adaptation to Soil Environmental Stressors in the Genome of the Collembolan Orchesella cincta.</title>
        <authorList>
            <person name="Faddeeva-Vakhrusheva A."/>
            <person name="Derks M.F."/>
            <person name="Anvar S.Y."/>
            <person name="Agamennone V."/>
            <person name="Suring W."/>
            <person name="Smit S."/>
            <person name="van Straalen N.M."/>
            <person name="Roelofs D."/>
        </authorList>
    </citation>
    <scope>NUCLEOTIDE SEQUENCE [LARGE SCALE GENOMIC DNA]</scope>
    <source>
        <tissue evidence="7">Mixed pool</tissue>
    </source>
</reference>
<evidence type="ECO:0000313" key="7">
    <source>
        <dbReference type="EMBL" id="ODM92113.1"/>
    </source>
</evidence>
<evidence type="ECO:0000313" key="8">
    <source>
        <dbReference type="Proteomes" id="UP000094527"/>
    </source>
</evidence>
<dbReference type="GO" id="GO:0032981">
    <property type="term" value="P:mitochondrial respiratory chain complex I assembly"/>
    <property type="evidence" value="ECO:0007669"/>
    <property type="project" value="TreeGrafter"/>
</dbReference>
<dbReference type="GO" id="GO:0032259">
    <property type="term" value="P:methylation"/>
    <property type="evidence" value="ECO:0007669"/>
    <property type="project" value="UniProtKB-KW"/>
</dbReference>
<comment type="caution">
    <text evidence="7">The sequence shown here is derived from an EMBL/GenBank/DDBJ whole genome shotgun (WGS) entry which is preliminary data.</text>
</comment>
<protein>
    <recommendedName>
        <fullName evidence="3">Arginine-hydroxylase NDUFAF5, mitochondrial</fullName>
    </recommendedName>
    <alternativeName>
        <fullName evidence="4">NADH dehydrogenase [ubiquinone] 1 alpha subcomplex assembly factor 5</fullName>
    </alternativeName>
    <alternativeName>
        <fullName evidence="5">Putative methyltransferase NDUFAF5</fullName>
    </alternativeName>
</protein>
<dbReference type="Gene3D" id="3.40.50.150">
    <property type="entry name" value="Vaccinia Virus protein VP39"/>
    <property type="match status" value="1"/>
</dbReference>
<dbReference type="InterPro" id="IPR029063">
    <property type="entry name" value="SAM-dependent_MTases_sf"/>
</dbReference>
<keyword evidence="1" id="KW-0489">Methyltransferase</keyword>
<keyword evidence="7" id="KW-0830">Ubiquinone</keyword>
<keyword evidence="8" id="KW-1185">Reference proteome</keyword>
<organism evidence="7 8">
    <name type="scientific">Orchesella cincta</name>
    <name type="common">Springtail</name>
    <name type="synonym">Podura cincta</name>
    <dbReference type="NCBI Taxonomy" id="48709"/>
    <lineage>
        <taxon>Eukaryota</taxon>
        <taxon>Metazoa</taxon>
        <taxon>Ecdysozoa</taxon>
        <taxon>Arthropoda</taxon>
        <taxon>Hexapoda</taxon>
        <taxon>Collembola</taxon>
        <taxon>Entomobryomorpha</taxon>
        <taxon>Entomobryoidea</taxon>
        <taxon>Orchesellidae</taxon>
        <taxon>Orchesellinae</taxon>
        <taxon>Orchesella</taxon>
    </lineage>
</organism>
<dbReference type="GO" id="GO:0008757">
    <property type="term" value="F:S-adenosylmethionine-dependent methyltransferase activity"/>
    <property type="evidence" value="ECO:0007669"/>
    <property type="project" value="InterPro"/>
</dbReference>
<accession>A0A1D2MGR3</accession>
<sequence length="155" mass="17274">MEKTAVCTTILRMKIIDIKRDINRVLDLGCGRGHILKHLNSGMVGSVVATDICQEWLDQIDAPEDVTCEKLLMDEEDIVFQPNSFDMVLSSLSLHWVINKAFSNIHRNGVFLVGCSETALIFVSKLRPVFVAVGRAGTGRPPKTKRNKKRAHSSL</sequence>
<dbReference type="AlphaFoldDB" id="A0A1D2MGR3"/>
<evidence type="ECO:0000256" key="3">
    <source>
        <dbReference type="ARBA" id="ARBA00040937"/>
    </source>
</evidence>
<keyword evidence="2" id="KW-0808">Transferase</keyword>
<dbReference type="EMBL" id="LJIJ01001326">
    <property type="protein sequence ID" value="ODM92113.1"/>
    <property type="molecule type" value="Genomic_DNA"/>
</dbReference>
<name>A0A1D2MGR3_ORCCI</name>
<dbReference type="CDD" id="cd02440">
    <property type="entry name" value="AdoMet_MTases"/>
    <property type="match status" value="1"/>
</dbReference>
<dbReference type="SUPFAM" id="SSF53335">
    <property type="entry name" value="S-adenosyl-L-methionine-dependent methyltransferases"/>
    <property type="match status" value="1"/>
</dbReference>
<evidence type="ECO:0000256" key="4">
    <source>
        <dbReference type="ARBA" id="ARBA00041833"/>
    </source>
</evidence>
<feature type="domain" description="Methyltransferase type 11" evidence="6">
    <location>
        <begin position="26"/>
        <end position="107"/>
    </location>
</feature>
<dbReference type="STRING" id="48709.A0A1D2MGR3"/>
<dbReference type="PANTHER" id="PTHR13090:SF1">
    <property type="entry name" value="ARGININE-HYDROXYLASE NDUFAF5, MITOCHONDRIAL"/>
    <property type="match status" value="1"/>
</dbReference>
<evidence type="ECO:0000256" key="5">
    <source>
        <dbReference type="ARBA" id="ARBA00042549"/>
    </source>
</evidence>
<dbReference type="GO" id="GO:0005739">
    <property type="term" value="C:mitochondrion"/>
    <property type="evidence" value="ECO:0007669"/>
    <property type="project" value="TreeGrafter"/>
</dbReference>
<dbReference type="InterPro" id="IPR013216">
    <property type="entry name" value="Methyltransf_11"/>
</dbReference>